<evidence type="ECO:0000313" key="2">
    <source>
        <dbReference type="Proteomes" id="UP001140234"/>
    </source>
</evidence>
<gene>
    <name evidence="1" type="ORF">IWQ57_006751</name>
</gene>
<sequence>MLRTVSLWRAARWPGAARRMVSTAAPEVEVARLSGADAGIVALGLSRPRAKNALSRSVVAQLHQALVDIRADSSARAVVLHSRVPGVFCAGADLKERATMAPAEVDAFLGSMRAVFTDLERLPLPTIAALDGAALGGGLELALCCDLRVAGPGAVLGLPETSLAIIPGAGGTQRLTRLIGPSRTKALVFTARRLSAPAAHAMGVVTDAVADAAPDAAYHRALAWAREIVPNGPLAVRMAKRAIDHAGAVDPTTGLDIENLCYARLIPTQDRLEGLRAFKEKRPP</sequence>
<evidence type="ECO:0000313" key="1">
    <source>
        <dbReference type="EMBL" id="KAJ2758708.1"/>
    </source>
</evidence>
<feature type="non-terminal residue" evidence="1">
    <location>
        <position position="284"/>
    </location>
</feature>
<reference evidence="1" key="1">
    <citation type="submission" date="2022-07" db="EMBL/GenBank/DDBJ databases">
        <title>Phylogenomic reconstructions and comparative analyses of Kickxellomycotina fungi.</title>
        <authorList>
            <person name="Reynolds N.K."/>
            <person name="Stajich J.E."/>
            <person name="Barry K."/>
            <person name="Grigoriev I.V."/>
            <person name="Crous P."/>
            <person name="Smith M.E."/>
        </authorList>
    </citation>
    <scope>NUCLEOTIDE SEQUENCE</scope>
    <source>
        <strain evidence="1">CBS 109366</strain>
    </source>
</reference>
<dbReference type="Proteomes" id="UP001140234">
    <property type="component" value="Unassembled WGS sequence"/>
</dbReference>
<accession>A0ACC1JIQ8</accession>
<name>A0ACC1JIQ8_9FUNG</name>
<keyword evidence="2" id="KW-1185">Reference proteome</keyword>
<protein>
    <submittedName>
        <fullName evidence="1">Uncharacterized protein</fullName>
    </submittedName>
</protein>
<proteinExistence type="predicted"/>
<organism evidence="1 2">
    <name type="scientific">Coemansia nantahalensis</name>
    <dbReference type="NCBI Taxonomy" id="2789366"/>
    <lineage>
        <taxon>Eukaryota</taxon>
        <taxon>Fungi</taxon>
        <taxon>Fungi incertae sedis</taxon>
        <taxon>Zoopagomycota</taxon>
        <taxon>Kickxellomycotina</taxon>
        <taxon>Kickxellomycetes</taxon>
        <taxon>Kickxellales</taxon>
        <taxon>Kickxellaceae</taxon>
        <taxon>Coemansia</taxon>
    </lineage>
</organism>
<comment type="caution">
    <text evidence="1">The sequence shown here is derived from an EMBL/GenBank/DDBJ whole genome shotgun (WGS) entry which is preliminary data.</text>
</comment>
<dbReference type="EMBL" id="JANBUJ010004020">
    <property type="protein sequence ID" value="KAJ2758708.1"/>
    <property type="molecule type" value="Genomic_DNA"/>
</dbReference>